<keyword evidence="10" id="KW-1185">Reference proteome</keyword>
<evidence type="ECO:0000313" key="9">
    <source>
        <dbReference type="EMBL" id="MET3684151.1"/>
    </source>
</evidence>
<evidence type="ECO:0000256" key="5">
    <source>
        <dbReference type="ARBA" id="ARBA00023065"/>
    </source>
</evidence>
<evidence type="ECO:0000256" key="4">
    <source>
        <dbReference type="ARBA" id="ARBA00022989"/>
    </source>
</evidence>
<feature type="transmembrane region" description="Helical" evidence="8">
    <location>
        <begin position="38"/>
        <end position="60"/>
    </location>
</feature>
<comment type="function">
    <text evidence="8">Probably functions as a manganese efflux pump.</text>
</comment>
<dbReference type="EMBL" id="JBEPMX010000013">
    <property type="protein sequence ID" value="MET3684151.1"/>
    <property type="molecule type" value="Genomic_DNA"/>
</dbReference>
<keyword evidence="3 8" id="KW-0812">Transmembrane</keyword>
<comment type="caution">
    <text evidence="9">The sequence shown here is derived from an EMBL/GenBank/DDBJ whole genome shotgun (WGS) entry which is preliminary data.</text>
</comment>
<proteinExistence type="inferred from homology"/>
<feature type="transmembrane region" description="Helical" evidence="8">
    <location>
        <begin position="72"/>
        <end position="92"/>
    </location>
</feature>
<comment type="subcellular location">
    <subcellularLocation>
        <location evidence="8">Cell membrane</location>
        <topology evidence="8">Multi-pass membrane protein</topology>
    </subcellularLocation>
</comment>
<gene>
    <name evidence="8" type="primary">mntP</name>
    <name evidence="9" type="ORF">ABID56_002277</name>
</gene>
<dbReference type="InterPro" id="IPR022929">
    <property type="entry name" value="Put_MntP"/>
</dbReference>
<evidence type="ECO:0000256" key="1">
    <source>
        <dbReference type="ARBA" id="ARBA00022448"/>
    </source>
</evidence>
<organism evidence="9 10">
    <name type="scientific">Alkalibacillus flavidus</name>
    <dbReference type="NCBI Taxonomy" id="546021"/>
    <lineage>
        <taxon>Bacteria</taxon>
        <taxon>Bacillati</taxon>
        <taxon>Bacillota</taxon>
        <taxon>Bacilli</taxon>
        <taxon>Bacillales</taxon>
        <taxon>Bacillaceae</taxon>
        <taxon>Alkalibacillus</taxon>
    </lineage>
</organism>
<protein>
    <recommendedName>
        <fullName evidence="8">Putative manganese efflux pump MntP</fullName>
    </recommendedName>
</protein>
<dbReference type="Proteomes" id="UP001549167">
    <property type="component" value="Unassembled WGS sequence"/>
</dbReference>
<keyword evidence="4 8" id="KW-1133">Transmembrane helix</keyword>
<evidence type="ECO:0000313" key="10">
    <source>
        <dbReference type="Proteomes" id="UP001549167"/>
    </source>
</evidence>
<evidence type="ECO:0000256" key="8">
    <source>
        <dbReference type="HAMAP-Rule" id="MF_01521"/>
    </source>
</evidence>
<sequence>MMFFYDSVTPYVIMAIAVSMDALSVSLSIGFSQRRLRWWLYFVMLVGLFHVIMPLAGIFFGDMLSEQLGHMAQHIGGWLLVAIGIQMIMATFWQSDRQPPLTAIGLFFLALTVSLDSFSVGISIGMLGVHVFVIALLFGFVSMVFTWFGFMLSKYGRKWLGTYSEAIGGVVLAILGLQMVW</sequence>
<dbReference type="InterPro" id="IPR003810">
    <property type="entry name" value="Mntp/YtaF"/>
</dbReference>
<evidence type="ECO:0000256" key="3">
    <source>
        <dbReference type="ARBA" id="ARBA00022692"/>
    </source>
</evidence>
<accession>A0ABV2KX45</accession>
<keyword evidence="2 8" id="KW-1003">Cell membrane</keyword>
<feature type="transmembrane region" description="Helical" evidence="8">
    <location>
        <begin position="12"/>
        <end position="31"/>
    </location>
</feature>
<dbReference type="PANTHER" id="PTHR35529:SF1">
    <property type="entry name" value="MANGANESE EFFLUX PUMP MNTP-RELATED"/>
    <property type="match status" value="1"/>
</dbReference>
<evidence type="ECO:0000256" key="7">
    <source>
        <dbReference type="ARBA" id="ARBA00023211"/>
    </source>
</evidence>
<keyword evidence="5 8" id="KW-0406">Ion transport</keyword>
<name>A0ABV2KX45_9BACI</name>
<evidence type="ECO:0000256" key="6">
    <source>
        <dbReference type="ARBA" id="ARBA00023136"/>
    </source>
</evidence>
<keyword evidence="1 8" id="KW-0813">Transport</keyword>
<dbReference type="Pfam" id="PF02659">
    <property type="entry name" value="Mntp"/>
    <property type="match status" value="1"/>
</dbReference>
<keyword evidence="7 8" id="KW-0464">Manganese</keyword>
<keyword evidence="6 8" id="KW-0472">Membrane</keyword>
<feature type="transmembrane region" description="Helical" evidence="8">
    <location>
        <begin position="104"/>
        <end position="124"/>
    </location>
</feature>
<feature type="transmembrane region" description="Helical" evidence="8">
    <location>
        <begin position="162"/>
        <end position="180"/>
    </location>
</feature>
<evidence type="ECO:0000256" key="2">
    <source>
        <dbReference type="ARBA" id="ARBA00022475"/>
    </source>
</evidence>
<dbReference type="PANTHER" id="PTHR35529">
    <property type="entry name" value="MANGANESE EFFLUX PUMP MNTP-RELATED"/>
    <property type="match status" value="1"/>
</dbReference>
<reference evidence="9 10" key="1">
    <citation type="submission" date="2024-06" db="EMBL/GenBank/DDBJ databases">
        <title>Genomic Encyclopedia of Type Strains, Phase IV (KMG-IV): sequencing the most valuable type-strain genomes for metagenomic binning, comparative biology and taxonomic classification.</title>
        <authorList>
            <person name="Goeker M."/>
        </authorList>
    </citation>
    <scope>NUCLEOTIDE SEQUENCE [LARGE SCALE GENOMIC DNA]</scope>
    <source>
        <strain evidence="9 10">DSM 23520</strain>
    </source>
</reference>
<comment type="similarity">
    <text evidence="8">Belongs to the MntP (TC 9.B.29) family.</text>
</comment>
<dbReference type="HAMAP" id="MF_01521">
    <property type="entry name" value="MntP_pump"/>
    <property type="match status" value="1"/>
</dbReference>
<feature type="transmembrane region" description="Helical" evidence="8">
    <location>
        <begin position="130"/>
        <end position="150"/>
    </location>
</feature>